<keyword evidence="1" id="KW-0472">Membrane</keyword>
<dbReference type="EMBL" id="NFFZ01000004">
    <property type="protein sequence ID" value="OTI63134.1"/>
    <property type="molecule type" value="Genomic_DNA"/>
</dbReference>
<gene>
    <name evidence="2" type="ORF">CAZ10_09875</name>
</gene>
<dbReference type="RefSeq" id="WP_083196144.1">
    <property type="nucleotide sequence ID" value="NZ_NFFZ01000004.1"/>
</dbReference>
<keyword evidence="1" id="KW-0812">Transmembrane</keyword>
<evidence type="ECO:0000313" key="2">
    <source>
        <dbReference type="EMBL" id="OTI63134.1"/>
    </source>
</evidence>
<feature type="transmembrane region" description="Helical" evidence="1">
    <location>
        <begin position="42"/>
        <end position="61"/>
    </location>
</feature>
<sequence length="231" mass="25263">MLYLLLCSMVMLVAIVSLHKHIFKTLDFLHSGEGARPNPLIPIVPMLVAGAFCAPLLVLFFGDLFIDAEKGSPINYGRGQIYFMLAGSLGLLVMGLFAARSAWVEGKIGFWATGRLTVMALAGVVGCISAYQHLSFFSTDEDGIANVGLIREMADLGDMEQCVSAMALVQFRDAGPLTYRCPTTVLFNRDSQQPFAPWPDYVEGTSQKLADAIMTIKDATERGYSVQKRDH</sequence>
<organism evidence="2 3">
    <name type="scientific">Pseudomonas aeruginosa</name>
    <dbReference type="NCBI Taxonomy" id="287"/>
    <lineage>
        <taxon>Bacteria</taxon>
        <taxon>Pseudomonadati</taxon>
        <taxon>Pseudomonadota</taxon>
        <taxon>Gammaproteobacteria</taxon>
        <taxon>Pseudomonadales</taxon>
        <taxon>Pseudomonadaceae</taxon>
        <taxon>Pseudomonas</taxon>
    </lineage>
</organism>
<protein>
    <submittedName>
        <fullName evidence="2">Uncharacterized protein</fullName>
    </submittedName>
</protein>
<evidence type="ECO:0000256" key="1">
    <source>
        <dbReference type="SAM" id="Phobius"/>
    </source>
</evidence>
<proteinExistence type="predicted"/>
<dbReference type="AlphaFoldDB" id="A0A241XRU0"/>
<keyword evidence="1" id="KW-1133">Transmembrane helix</keyword>
<feature type="transmembrane region" description="Helical" evidence="1">
    <location>
        <begin position="108"/>
        <end position="131"/>
    </location>
</feature>
<evidence type="ECO:0000313" key="3">
    <source>
        <dbReference type="Proteomes" id="UP000194857"/>
    </source>
</evidence>
<comment type="caution">
    <text evidence="2">The sequence shown here is derived from an EMBL/GenBank/DDBJ whole genome shotgun (WGS) entry which is preliminary data.</text>
</comment>
<dbReference type="Proteomes" id="UP000194857">
    <property type="component" value="Unassembled WGS sequence"/>
</dbReference>
<accession>A0A241XRU0</accession>
<reference evidence="3" key="1">
    <citation type="submission" date="2017-05" db="EMBL/GenBank/DDBJ databases">
        <authorList>
            <person name="Giani T."/>
            <person name="Arena F."/>
            <person name="Pollini S."/>
            <person name="Di Pilato V."/>
            <person name="D'Andrea M.M."/>
            <person name="Henrici De Angelis L."/>
            <person name="Bassetti M."/>
            <person name="Rossolini G.M."/>
        </authorList>
    </citation>
    <scope>NUCLEOTIDE SEQUENCE [LARGE SCALE GENOMIC DNA]</scope>
    <source>
        <strain evidence="3">S567_C10_BS</strain>
    </source>
</reference>
<name>A0A241XRU0_PSEAI</name>
<feature type="transmembrane region" description="Helical" evidence="1">
    <location>
        <begin position="81"/>
        <end position="102"/>
    </location>
</feature>